<dbReference type="SMART" id="SM00530">
    <property type="entry name" value="HTH_XRE"/>
    <property type="match status" value="1"/>
</dbReference>
<dbReference type="Pfam" id="PF13560">
    <property type="entry name" value="HTH_31"/>
    <property type="match status" value="1"/>
</dbReference>
<dbReference type="InterPro" id="IPR010982">
    <property type="entry name" value="Lambda_DNA-bd_dom_sf"/>
</dbReference>
<dbReference type="AlphaFoldDB" id="A0A8J7GRM9"/>
<accession>A0A8J7GRM9</accession>
<dbReference type="EMBL" id="JADOUF010000001">
    <property type="protein sequence ID" value="MBG6138950.1"/>
    <property type="molecule type" value="Genomic_DNA"/>
</dbReference>
<dbReference type="InterPro" id="IPR043917">
    <property type="entry name" value="DUF5753"/>
</dbReference>
<dbReference type="GO" id="GO:0003677">
    <property type="term" value="F:DNA binding"/>
    <property type="evidence" value="ECO:0007669"/>
    <property type="project" value="InterPro"/>
</dbReference>
<feature type="domain" description="HTH cro/C1-type" evidence="1">
    <location>
        <begin position="22"/>
        <end position="78"/>
    </location>
</feature>
<evidence type="ECO:0000313" key="2">
    <source>
        <dbReference type="EMBL" id="MBG6138950.1"/>
    </source>
</evidence>
<evidence type="ECO:0000313" key="3">
    <source>
        <dbReference type="Proteomes" id="UP000622552"/>
    </source>
</evidence>
<dbReference type="PROSITE" id="PS50943">
    <property type="entry name" value="HTH_CROC1"/>
    <property type="match status" value="1"/>
</dbReference>
<comment type="caution">
    <text evidence="2">The sequence shown here is derived from an EMBL/GenBank/DDBJ whole genome shotgun (WGS) entry which is preliminary data.</text>
</comment>
<dbReference type="SUPFAM" id="SSF47413">
    <property type="entry name" value="lambda repressor-like DNA-binding domains"/>
    <property type="match status" value="1"/>
</dbReference>
<evidence type="ECO:0000259" key="1">
    <source>
        <dbReference type="PROSITE" id="PS50943"/>
    </source>
</evidence>
<dbReference type="Pfam" id="PF19054">
    <property type="entry name" value="DUF5753"/>
    <property type="match status" value="1"/>
</dbReference>
<dbReference type="Gene3D" id="1.10.260.40">
    <property type="entry name" value="lambda repressor-like DNA-binding domains"/>
    <property type="match status" value="1"/>
</dbReference>
<reference evidence="2" key="1">
    <citation type="submission" date="2020-11" db="EMBL/GenBank/DDBJ databases">
        <title>Sequencing the genomes of 1000 actinobacteria strains.</title>
        <authorList>
            <person name="Klenk H.-P."/>
        </authorList>
    </citation>
    <scope>NUCLEOTIDE SEQUENCE</scope>
    <source>
        <strain evidence="2">DSM 45356</strain>
    </source>
</reference>
<dbReference type="InterPro" id="IPR001387">
    <property type="entry name" value="Cro/C1-type_HTH"/>
</dbReference>
<gene>
    <name evidence="2" type="ORF">IW245_005144</name>
</gene>
<name>A0A8J7GRM9_9ACTN</name>
<keyword evidence="3" id="KW-1185">Reference proteome</keyword>
<proteinExistence type="predicted"/>
<dbReference type="RefSeq" id="WP_197005654.1">
    <property type="nucleotide sequence ID" value="NZ_BONS01000011.1"/>
</dbReference>
<protein>
    <submittedName>
        <fullName evidence="2">Transcriptional regulator with XRE-family HTH domain</fullName>
    </submittedName>
</protein>
<dbReference type="CDD" id="cd00093">
    <property type="entry name" value="HTH_XRE"/>
    <property type="match status" value="1"/>
</dbReference>
<organism evidence="2 3">
    <name type="scientific">Longispora fulva</name>
    <dbReference type="NCBI Taxonomy" id="619741"/>
    <lineage>
        <taxon>Bacteria</taxon>
        <taxon>Bacillati</taxon>
        <taxon>Actinomycetota</taxon>
        <taxon>Actinomycetes</taxon>
        <taxon>Micromonosporales</taxon>
        <taxon>Micromonosporaceae</taxon>
        <taxon>Longispora</taxon>
    </lineage>
</organism>
<dbReference type="Proteomes" id="UP000622552">
    <property type="component" value="Unassembled WGS sequence"/>
</dbReference>
<sequence>MMSTTPEGSGSTVPRRQLGRRLRALRAERGLRADEVSAAIDVSRQSLWRMENGDSSVKYGRSHIEALCRLYKVDEATRDGMVSLAAETKNKGWWHAFSDVLMEKYEIYVSLEAAASRMRWFNAQLVLGLFQTPDYARQIIGAKYSGEELKRLVEVRMARQAILTRTSSTALQVDAVLDEAVLHRPIGSPTLMAAQLRHLVRMSHLPNVSIRIVPFAFGLHAGLNTAAFSILDFPEGPQGAREPSVVMRDGFTGDLYLDRPAEVGEFSEAFDDIVGRSLNVADSRMLLERMAKEFD</sequence>